<dbReference type="AlphaFoldDB" id="A0A0D7AMF9"/>
<feature type="transmembrane region" description="Helical" evidence="6">
    <location>
        <begin position="470"/>
        <end position="489"/>
    </location>
</feature>
<feature type="transmembrane region" description="Helical" evidence="6">
    <location>
        <begin position="66"/>
        <end position="86"/>
    </location>
</feature>
<dbReference type="Gene3D" id="1.20.1740.10">
    <property type="entry name" value="Amino acid/polyamine transporter I"/>
    <property type="match status" value="1"/>
</dbReference>
<dbReference type="InterPro" id="IPR002293">
    <property type="entry name" value="AA/rel_permease1"/>
</dbReference>
<sequence length="550" mass="60179">MSDLITAQDSGNAVQNTRFIGSEQSAQKRSTIEVREASGERSADSSAVEDLKKLGYEQELTRARGLSHILFTYGLAAPIATSLVSGGPATMIWGWILTSLLVMTLALSLAEIAAKYPTSAGAYYWVYRLAPPRYRLLLSYITGWLTLIGVWTISLSVTFGTAQIIVAGVQIYHPDWEPEAWKTYLIFLAVIAVTSFFCLFLNDILPTLDILSAYWLLLVIMICLSVKAAAGRHSAAYAFSHFDTSYSGWTPGWAFFIGLFPVSLISSQAYYLITMFFVFHLASMAEEVHNPAHNIPRAIFWSVPIGTVMGVVFTLPILFTLPDIGVLLAVSSGQPLGLMFELIMGSRGGGFGMILYSVFGVAMFCAISISCAASRATWSFARDRAIPFHTVFAQVNHRLSDVPINAFLLSTAVQVLLGLIYLGSSAAFNAFVGVEVMCLQSSYALPVAISLAGGRRAIADSPYFLGRWGVLWNTVAVLWVLFQIVLFSMPATLPVTPTTMNYASVVFVFFALFSTLWYLVNGRFHYRGPPIPFDTSSALSSSEPEKANHD</sequence>
<dbReference type="PIRSF" id="PIRSF006060">
    <property type="entry name" value="AA_transporter"/>
    <property type="match status" value="1"/>
</dbReference>
<dbReference type="GO" id="GO:0006865">
    <property type="term" value="P:amino acid transport"/>
    <property type="evidence" value="ECO:0007669"/>
    <property type="project" value="InterPro"/>
</dbReference>
<feature type="transmembrane region" description="Helical" evidence="6">
    <location>
        <begin position="501"/>
        <end position="520"/>
    </location>
</feature>
<feature type="transmembrane region" description="Helical" evidence="6">
    <location>
        <begin position="137"/>
        <end position="169"/>
    </location>
</feature>
<name>A0A0D7AMF9_9AGAR</name>
<keyword evidence="3 6" id="KW-0812">Transmembrane</keyword>
<evidence type="ECO:0000256" key="5">
    <source>
        <dbReference type="ARBA" id="ARBA00023136"/>
    </source>
</evidence>
<proteinExistence type="predicted"/>
<evidence type="ECO:0000256" key="2">
    <source>
        <dbReference type="ARBA" id="ARBA00022448"/>
    </source>
</evidence>
<dbReference type="EMBL" id="KN881643">
    <property type="protein sequence ID" value="KIY52496.1"/>
    <property type="molecule type" value="Genomic_DNA"/>
</dbReference>
<evidence type="ECO:0000256" key="1">
    <source>
        <dbReference type="ARBA" id="ARBA00004141"/>
    </source>
</evidence>
<feature type="transmembrane region" description="Helical" evidence="6">
    <location>
        <begin position="253"/>
        <end position="279"/>
    </location>
</feature>
<dbReference type="GO" id="GO:0016020">
    <property type="term" value="C:membrane"/>
    <property type="evidence" value="ECO:0007669"/>
    <property type="project" value="UniProtKB-SubCell"/>
</dbReference>
<keyword evidence="5 6" id="KW-0472">Membrane</keyword>
<organism evidence="7 8">
    <name type="scientific">Fistulina hepatica ATCC 64428</name>
    <dbReference type="NCBI Taxonomy" id="1128425"/>
    <lineage>
        <taxon>Eukaryota</taxon>
        <taxon>Fungi</taxon>
        <taxon>Dikarya</taxon>
        <taxon>Basidiomycota</taxon>
        <taxon>Agaricomycotina</taxon>
        <taxon>Agaricomycetes</taxon>
        <taxon>Agaricomycetidae</taxon>
        <taxon>Agaricales</taxon>
        <taxon>Fistulinaceae</taxon>
        <taxon>Fistulina</taxon>
    </lineage>
</organism>
<evidence type="ECO:0000256" key="3">
    <source>
        <dbReference type="ARBA" id="ARBA00022692"/>
    </source>
</evidence>
<keyword evidence="8" id="KW-1185">Reference proteome</keyword>
<keyword evidence="4 6" id="KW-1133">Transmembrane helix</keyword>
<comment type="subcellular location">
    <subcellularLocation>
        <location evidence="1">Membrane</location>
        <topology evidence="1">Multi-pass membrane protein</topology>
    </subcellularLocation>
</comment>
<evidence type="ECO:0000256" key="6">
    <source>
        <dbReference type="SAM" id="Phobius"/>
    </source>
</evidence>
<evidence type="ECO:0000313" key="7">
    <source>
        <dbReference type="EMBL" id="KIY52496.1"/>
    </source>
</evidence>
<dbReference type="PANTHER" id="PTHR45649:SF28">
    <property type="entry name" value="TRANSPORTER, PUTATIVE (EUROFUNG)-RELATED"/>
    <property type="match status" value="1"/>
</dbReference>
<evidence type="ECO:0000256" key="4">
    <source>
        <dbReference type="ARBA" id="ARBA00022989"/>
    </source>
</evidence>
<feature type="transmembrane region" description="Helical" evidence="6">
    <location>
        <begin position="213"/>
        <end position="233"/>
    </location>
</feature>
<dbReference type="PANTHER" id="PTHR45649">
    <property type="entry name" value="AMINO-ACID PERMEASE BAT1"/>
    <property type="match status" value="1"/>
</dbReference>
<dbReference type="OrthoDB" id="3900342at2759"/>
<dbReference type="InterPro" id="IPR004840">
    <property type="entry name" value="Amino_acid_permease_CS"/>
</dbReference>
<accession>A0A0D7AMF9</accession>
<reference evidence="7 8" key="1">
    <citation type="journal article" date="2015" name="Fungal Genet. Biol.">
        <title>Evolution of novel wood decay mechanisms in Agaricales revealed by the genome sequences of Fistulina hepatica and Cylindrobasidium torrendii.</title>
        <authorList>
            <person name="Floudas D."/>
            <person name="Held B.W."/>
            <person name="Riley R."/>
            <person name="Nagy L.G."/>
            <person name="Koehler G."/>
            <person name="Ransdell A.S."/>
            <person name="Younus H."/>
            <person name="Chow J."/>
            <person name="Chiniquy J."/>
            <person name="Lipzen A."/>
            <person name="Tritt A."/>
            <person name="Sun H."/>
            <person name="Haridas S."/>
            <person name="LaButti K."/>
            <person name="Ohm R.A."/>
            <person name="Kues U."/>
            <person name="Blanchette R.A."/>
            <person name="Grigoriev I.V."/>
            <person name="Minto R.E."/>
            <person name="Hibbett D.S."/>
        </authorList>
    </citation>
    <scope>NUCLEOTIDE SEQUENCE [LARGE SCALE GENOMIC DNA]</scope>
    <source>
        <strain evidence="7 8">ATCC 64428</strain>
    </source>
</reference>
<feature type="transmembrane region" description="Helical" evidence="6">
    <location>
        <begin position="350"/>
        <end position="374"/>
    </location>
</feature>
<feature type="transmembrane region" description="Helical" evidence="6">
    <location>
        <begin position="299"/>
        <end position="330"/>
    </location>
</feature>
<dbReference type="Proteomes" id="UP000054144">
    <property type="component" value="Unassembled WGS sequence"/>
</dbReference>
<keyword evidence="2" id="KW-0813">Transport</keyword>
<protein>
    <submittedName>
        <fullName evidence="7">Amino acid transporter</fullName>
    </submittedName>
</protein>
<feature type="transmembrane region" description="Helical" evidence="6">
    <location>
        <begin position="402"/>
        <end position="422"/>
    </location>
</feature>
<evidence type="ECO:0000313" key="8">
    <source>
        <dbReference type="Proteomes" id="UP000054144"/>
    </source>
</evidence>
<dbReference type="Pfam" id="PF13520">
    <property type="entry name" value="AA_permease_2"/>
    <property type="match status" value="1"/>
</dbReference>
<dbReference type="PROSITE" id="PS00218">
    <property type="entry name" value="AMINO_ACID_PERMEASE_1"/>
    <property type="match status" value="1"/>
</dbReference>
<feature type="transmembrane region" description="Helical" evidence="6">
    <location>
        <begin position="428"/>
        <end position="449"/>
    </location>
</feature>
<gene>
    <name evidence="7" type="ORF">FISHEDRAFT_35259</name>
</gene>
<dbReference type="GO" id="GO:0022857">
    <property type="term" value="F:transmembrane transporter activity"/>
    <property type="evidence" value="ECO:0007669"/>
    <property type="project" value="InterPro"/>
</dbReference>
<feature type="transmembrane region" description="Helical" evidence="6">
    <location>
        <begin position="181"/>
        <end position="201"/>
    </location>
</feature>
<feature type="transmembrane region" description="Helical" evidence="6">
    <location>
        <begin position="92"/>
        <end position="116"/>
    </location>
</feature>